<feature type="transmembrane region" description="Helical" evidence="1">
    <location>
        <begin position="60"/>
        <end position="86"/>
    </location>
</feature>
<dbReference type="InterPro" id="IPR043993">
    <property type="entry name" value="T4SS_pilin"/>
</dbReference>
<dbReference type="EMBL" id="MFEG01000057">
    <property type="protein sequence ID" value="OGE74569.1"/>
    <property type="molecule type" value="Genomic_DNA"/>
</dbReference>
<evidence type="ECO:0000313" key="2">
    <source>
        <dbReference type="EMBL" id="OGE74569.1"/>
    </source>
</evidence>
<keyword evidence="1" id="KW-1133">Transmembrane helix</keyword>
<protein>
    <submittedName>
        <fullName evidence="2">Uncharacterized protein</fullName>
    </submittedName>
</protein>
<keyword evidence="1" id="KW-0472">Membrane</keyword>
<reference evidence="2 3" key="1">
    <citation type="journal article" date="2016" name="Nat. Commun.">
        <title>Thousands of microbial genomes shed light on interconnected biogeochemical processes in an aquifer system.</title>
        <authorList>
            <person name="Anantharaman K."/>
            <person name="Brown C.T."/>
            <person name="Hug L.A."/>
            <person name="Sharon I."/>
            <person name="Castelle C.J."/>
            <person name="Probst A.J."/>
            <person name="Thomas B.C."/>
            <person name="Singh A."/>
            <person name="Wilkins M.J."/>
            <person name="Karaoz U."/>
            <person name="Brodie E.L."/>
            <person name="Williams K.H."/>
            <person name="Hubbard S.S."/>
            <person name="Banfield J.F."/>
        </authorList>
    </citation>
    <scope>NUCLEOTIDE SEQUENCE [LARGE SCALE GENOMIC DNA]</scope>
</reference>
<accession>A0A1F5NAA5</accession>
<name>A0A1F5NAA5_9BACT</name>
<sequence length="109" mass="11816">MLINIAQAQTFGTAVNVITNNLRLVVPILFLVATIVFLWGVIIYITAGGDEKKIKTGHQYIIWGLIGLFVMVAVWGLVRLLVSFIFGTTALPSSPQLPDLPGIRGIISP</sequence>
<proteinExistence type="predicted"/>
<comment type="caution">
    <text evidence="2">The sequence shown here is derived from an EMBL/GenBank/DDBJ whole genome shotgun (WGS) entry which is preliminary data.</text>
</comment>
<dbReference type="Proteomes" id="UP000176547">
    <property type="component" value="Unassembled WGS sequence"/>
</dbReference>
<dbReference type="AlphaFoldDB" id="A0A1F5NAA5"/>
<gene>
    <name evidence="2" type="ORF">A3K06_01395</name>
</gene>
<evidence type="ECO:0000256" key="1">
    <source>
        <dbReference type="SAM" id="Phobius"/>
    </source>
</evidence>
<keyword evidence="1" id="KW-0812">Transmembrane</keyword>
<evidence type="ECO:0000313" key="3">
    <source>
        <dbReference type="Proteomes" id="UP000176547"/>
    </source>
</evidence>
<organism evidence="2 3">
    <name type="scientific">Candidatus Doudnabacteria bacterium RIFCSPHIGHO2_01_52_17</name>
    <dbReference type="NCBI Taxonomy" id="1817820"/>
    <lineage>
        <taxon>Bacteria</taxon>
        <taxon>Candidatus Doudnaibacteriota</taxon>
    </lineage>
</organism>
<feature type="transmembrane region" description="Helical" evidence="1">
    <location>
        <begin position="24"/>
        <end position="48"/>
    </location>
</feature>
<dbReference type="Pfam" id="PF18895">
    <property type="entry name" value="T4SS_pilin"/>
    <property type="match status" value="1"/>
</dbReference>